<dbReference type="EMBL" id="CM037614">
    <property type="protein sequence ID" value="KAH8018100.1"/>
    <property type="molecule type" value="Genomic_DNA"/>
</dbReference>
<accession>A0ACB8GF30</accession>
<name>A0ACB8GF30_9SAUR</name>
<dbReference type="Proteomes" id="UP000827872">
    <property type="component" value="Linkage Group LG01"/>
</dbReference>
<evidence type="ECO:0000313" key="1">
    <source>
        <dbReference type="EMBL" id="KAH8018100.1"/>
    </source>
</evidence>
<sequence length="190" mass="21293">MASKDGATGGTPAGEPDDGTRQVPDKDEIPRDPDLGDEEKDALVPDLHNPPLGRAPELLSFHRFTLALRRQFKDPFEEEKARAQLRQIQQGSQSVSEYISEFRQLARVVQYWPEQVKIHFFGEGLHPEVAQWAMVTAEPTSLVGWNIRAGEAEVCLRRVQLLKQRSDPPCKISLPVSPSPVGGQSFSLRW</sequence>
<comment type="caution">
    <text evidence="1">The sequence shown here is derived from an EMBL/GenBank/DDBJ whole genome shotgun (WGS) entry which is preliminary data.</text>
</comment>
<proteinExistence type="predicted"/>
<gene>
    <name evidence="1" type="ORF">K3G42_033675</name>
</gene>
<evidence type="ECO:0000313" key="2">
    <source>
        <dbReference type="Proteomes" id="UP000827872"/>
    </source>
</evidence>
<protein>
    <submittedName>
        <fullName evidence="1">Uncharacterized protein</fullName>
    </submittedName>
</protein>
<reference evidence="1" key="1">
    <citation type="submission" date="2021-08" db="EMBL/GenBank/DDBJ databases">
        <title>The first chromosome-level gecko genome reveals the dynamic sex chromosomes of Neotropical dwarf geckos (Sphaerodactylidae: Sphaerodactylus).</title>
        <authorList>
            <person name="Pinto B.J."/>
            <person name="Keating S.E."/>
            <person name="Gamble T."/>
        </authorList>
    </citation>
    <scope>NUCLEOTIDE SEQUENCE</scope>
    <source>
        <strain evidence="1">TG3544</strain>
    </source>
</reference>
<organism evidence="1 2">
    <name type="scientific">Sphaerodactylus townsendi</name>
    <dbReference type="NCBI Taxonomy" id="933632"/>
    <lineage>
        <taxon>Eukaryota</taxon>
        <taxon>Metazoa</taxon>
        <taxon>Chordata</taxon>
        <taxon>Craniata</taxon>
        <taxon>Vertebrata</taxon>
        <taxon>Euteleostomi</taxon>
        <taxon>Lepidosauria</taxon>
        <taxon>Squamata</taxon>
        <taxon>Bifurcata</taxon>
        <taxon>Gekkota</taxon>
        <taxon>Sphaerodactylidae</taxon>
        <taxon>Sphaerodactylus</taxon>
    </lineage>
</organism>
<keyword evidence="2" id="KW-1185">Reference proteome</keyword>